<name>A0ABT4D767_9CLOT</name>
<accession>A0ABT4D767</accession>
<dbReference type="PANTHER" id="PTHR40032:SF1">
    <property type="entry name" value="EXPORTED PROTEIN"/>
    <property type="match status" value="1"/>
</dbReference>
<sequence>MLENGIERDLMSDSNLNYDRKAAKEYAENYGLTPNRKEYPYFKDNDCANFVSQVLRAGGMDEEGREWDEFKSWFCNTTDENNLTKISLTWRSARYFRRYWSNENGIGRNRAFATATITVQQTLDNFERIYFLLKEGDVVQYGDPFNGNLPYHTQVIHDKGFNWKIKKYDLFMAQHTKNSIYVSLYNYLIRLENKNERFVYIYKIKND</sequence>
<protein>
    <submittedName>
        <fullName evidence="2">Amidase domain-containing protein</fullName>
    </submittedName>
</protein>
<dbReference type="PANTHER" id="PTHR40032">
    <property type="entry name" value="EXPORTED PROTEIN-RELATED"/>
    <property type="match status" value="1"/>
</dbReference>
<evidence type="ECO:0000313" key="2">
    <source>
        <dbReference type="EMBL" id="MCY6958140.1"/>
    </source>
</evidence>
<dbReference type="Proteomes" id="UP001144612">
    <property type="component" value="Unassembled WGS sequence"/>
</dbReference>
<dbReference type="Pfam" id="PF12671">
    <property type="entry name" value="Amidase_6"/>
    <property type="match status" value="1"/>
</dbReference>
<reference evidence="2" key="1">
    <citation type="submission" date="2022-12" db="EMBL/GenBank/DDBJ databases">
        <title>Clostridium sp. nov., isolated from industrial wastewater.</title>
        <authorList>
            <person name="Jiayan W."/>
        </authorList>
    </citation>
    <scope>NUCLEOTIDE SEQUENCE</scope>
    <source>
        <strain evidence="2">ZC22-4</strain>
    </source>
</reference>
<gene>
    <name evidence="2" type="ORF">OW729_05895</name>
</gene>
<evidence type="ECO:0000259" key="1">
    <source>
        <dbReference type="Pfam" id="PF12671"/>
    </source>
</evidence>
<organism evidence="2 3">
    <name type="scientific">Clostridium brassicae</name>
    <dbReference type="NCBI Taxonomy" id="2999072"/>
    <lineage>
        <taxon>Bacteria</taxon>
        <taxon>Bacillati</taxon>
        <taxon>Bacillota</taxon>
        <taxon>Clostridia</taxon>
        <taxon>Eubacteriales</taxon>
        <taxon>Clostridiaceae</taxon>
        <taxon>Clostridium</taxon>
    </lineage>
</organism>
<proteinExistence type="predicted"/>
<dbReference type="EMBL" id="JAPQFJ010000004">
    <property type="protein sequence ID" value="MCY6958140.1"/>
    <property type="molecule type" value="Genomic_DNA"/>
</dbReference>
<keyword evidence="3" id="KW-1185">Reference proteome</keyword>
<dbReference type="InterPro" id="IPR024301">
    <property type="entry name" value="Amidase_6"/>
</dbReference>
<feature type="domain" description="Putative amidase" evidence="1">
    <location>
        <begin position="17"/>
        <end position="198"/>
    </location>
</feature>
<comment type="caution">
    <text evidence="2">The sequence shown here is derived from an EMBL/GenBank/DDBJ whole genome shotgun (WGS) entry which is preliminary data.</text>
</comment>
<dbReference type="RefSeq" id="WP_268060549.1">
    <property type="nucleotide sequence ID" value="NZ_JAPQFJ010000004.1"/>
</dbReference>
<evidence type="ECO:0000313" key="3">
    <source>
        <dbReference type="Proteomes" id="UP001144612"/>
    </source>
</evidence>